<name>A0AAD5DZU3_9CHLO</name>
<organism evidence="14 15">
    <name type="scientific">Chlorella ohadii</name>
    <dbReference type="NCBI Taxonomy" id="2649997"/>
    <lineage>
        <taxon>Eukaryota</taxon>
        <taxon>Viridiplantae</taxon>
        <taxon>Chlorophyta</taxon>
        <taxon>core chlorophytes</taxon>
        <taxon>Trebouxiophyceae</taxon>
        <taxon>Chlorellales</taxon>
        <taxon>Chlorellaceae</taxon>
        <taxon>Chlorella clade</taxon>
        <taxon>Chlorella</taxon>
    </lineage>
</organism>
<dbReference type="Gene3D" id="2.130.10.10">
    <property type="entry name" value="YVTN repeat-like/Quinoprotein amine dehydrogenase"/>
    <property type="match status" value="2"/>
</dbReference>
<keyword evidence="8" id="KW-0966">Cell projection</keyword>
<keyword evidence="3 12" id="KW-0853">WD repeat</keyword>
<evidence type="ECO:0000256" key="10">
    <source>
        <dbReference type="ARBA" id="ARBA00040002"/>
    </source>
</evidence>
<comment type="caution">
    <text evidence="14">The sequence shown here is derived from an EMBL/GenBank/DDBJ whole genome shotgun (WGS) entry which is preliminary data.</text>
</comment>
<dbReference type="Pfam" id="PF00400">
    <property type="entry name" value="WD40"/>
    <property type="match status" value="2"/>
</dbReference>
<dbReference type="SUPFAM" id="SSF50978">
    <property type="entry name" value="WD40 repeat-like"/>
    <property type="match status" value="1"/>
</dbReference>
<evidence type="ECO:0000256" key="9">
    <source>
        <dbReference type="ARBA" id="ARBA00024190"/>
    </source>
</evidence>
<dbReference type="InterPro" id="IPR001680">
    <property type="entry name" value="WD40_rpt"/>
</dbReference>
<evidence type="ECO:0000256" key="3">
    <source>
        <dbReference type="ARBA" id="ARBA00022574"/>
    </source>
</evidence>
<feature type="region of interest" description="Disordered" evidence="13">
    <location>
        <begin position="141"/>
        <end position="165"/>
    </location>
</feature>
<dbReference type="InterPro" id="IPR015943">
    <property type="entry name" value="WD40/YVTN_repeat-like_dom_sf"/>
</dbReference>
<feature type="repeat" description="WD" evidence="12">
    <location>
        <begin position="410"/>
        <end position="442"/>
    </location>
</feature>
<dbReference type="PANTHER" id="PTHR12442:SF12">
    <property type="entry name" value="DYNEIN AXONEMAL INTERMEDIATE CHAIN 4"/>
    <property type="match status" value="1"/>
</dbReference>
<evidence type="ECO:0000256" key="11">
    <source>
        <dbReference type="ARBA" id="ARBA00041557"/>
    </source>
</evidence>
<evidence type="ECO:0000256" key="13">
    <source>
        <dbReference type="SAM" id="MobiDB-lite"/>
    </source>
</evidence>
<dbReference type="GO" id="GO:0120293">
    <property type="term" value="C:dynein axonemal particle"/>
    <property type="evidence" value="ECO:0007669"/>
    <property type="project" value="UniProtKB-SubCell"/>
</dbReference>
<evidence type="ECO:0000256" key="12">
    <source>
        <dbReference type="PROSITE-ProRule" id="PRU00221"/>
    </source>
</evidence>
<dbReference type="GO" id="GO:0005858">
    <property type="term" value="C:axonemal dynein complex"/>
    <property type="evidence" value="ECO:0007669"/>
    <property type="project" value="TreeGrafter"/>
</dbReference>
<feature type="compositionally biased region" description="Low complexity" evidence="13">
    <location>
        <begin position="141"/>
        <end position="164"/>
    </location>
</feature>
<dbReference type="EMBL" id="JADXDR010000037">
    <property type="protein sequence ID" value="KAI7843509.1"/>
    <property type="molecule type" value="Genomic_DNA"/>
</dbReference>
<evidence type="ECO:0000256" key="8">
    <source>
        <dbReference type="ARBA" id="ARBA00023273"/>
    </source>
</evidence>
<keyword evidence="5" id="KW-0282">Flagellum</keyword>
<keyword evidence="7" id="KW-0206">Cytoskeleton</keyword>
<evidence type="ECO:0000256" key="1">
    <source>
        <dbReference type="ARBA" id="ARBA00004611"/>
    </source>
</evidence>
<proteinExistence type="predicted"/>
<accession>A0AAD5DZU3</accession>
<evidence type="ECO:0000256" key="5">
    <source>
        <dbReference type="ARBA" id="ARBA00022846"/>
    </source>
</evidence>
<dbReference type="GO" id="GO:0003341">
    <property type="term" value="P:cilium movement"/>
    <property type="evidence" value="ECO:0007669"/>
    <property type="project" value="TreeGrafter"/>
</dbReference>
<dbReference type="GO" id="GO:0045503">
    <property type="term" value="F:dynein light chain binding"/>
    <property type="evidence" value="ECO:0007669"/>
    <property type="project" value="TreeGrafter"/>
</dbReference>
<dbReference type="Proteomes" id="UP001205105">
    <property type="component" value="Unassembled WGS sequence"/>
</dbReference>
<dbReference type="PANTHER" id="PTHR12442">
    <property type="entry name" value="DYNEIN INTERMEDIATE CHAIN"/>
    <property type="match status" value="1"/>
</dbReference>
<keyword evidence="15" id="KW-1185">Reference proteome</keyword>
<evidence type="ECO:0000256" key="2">
    <source>
        <dbReference type="ARBA" id="ARBA00022490"/>
    </source>
</evidence>
<gene>
    <name evidence="14" type="ORF">COHA_002752</name>
</gene>
<keyword evidence="2" id="KW-0963">Cytoplasm</keyword>
<dbReference type="InterPro" id="IPR036322">
    <property type="entry name" value="WD40_repeat_dom_sf"/>
</dbReference>
<evidence type="ECO:0000313" key="15">
    <source>
        <dbReference type="Proteomes" id="UP001205105"/>
    </source>
</evidence>
<dbReference type="GO" id="GO:0045504">
    <property type="term" value="F:dynein heavy chain binding"/>
    <property type="evidence" value="ECO:0007669"/>
    <property type="project" value="TreeGrafter"/>
</dbReference>
<dbReference type="PROSITE" id="PS50294">
    <property type="entry name" value="WD_REPEATS_REGION"/>
    <property type="match status" value="1"/>
</dbReference>
<keyword evidence="6" id="KW-0969">Cilium</keyword>
<dbReference type="AlphaFoldDB" id="A0AAD5DZU3"/>
<dbReference type="PROSITE" id="PS50082">
    <property type="entry name" value="WD_REPEATS_2"/>
    <property type="match status" value="2"/>
</dbReference>
<evidence type="ECO:0000313" key="14">
    <source>
        <dbReference type="EMBL" id="KAI7843509.1"/>
    </source>
</evidence>
<protein>
    <recommendedName>
        <fullName evidence="10">Dynein axonemal intermediate chain 4</fullName>
    </recommendedName>
    <alternativeName>
        <fullName evidence="11">WD repeat-containing protein 78</fullName>
    </alternativeName>
</protein>
<sequence>MSMSRRGSAMPHQVQAAAAPPPVAALAAPALSPAEALARQQRRQRAEQERALGRLPGLLQKLQAAERAVLLSSQHARLAQYHDVLLCCAEADCTVGGPGSGAEQLALAEGAGTEQQLRQEAGEHTSSSVCVSPFASPATQAARPEASSSQAPAAGPSGSSSQLGTGRQQLELPLLWEWRCELTGELPVSCVAFNRAAPGLVAVGYGKLEYAVEGAGLLAVWSLASPCHPVWHAPTPCGVSALDWSGKAPSCLAAGFFNGSLALYDVRSTCGSRARPLACAPPAGPSGSGHSEPVWQLRHVPKAADPGEEMLVSVSSDGRVLQWAHAQGLEATELLTLRRVQPGSGGGASGGKEAQAGDAPAACEGFLGRAAGGTCFAFNPADPRTYLVGTEEGHVHRCSTAFSEQGGQAYSGHVAPVYQVCWSPFSPSHFLSASADWSVRLWHEGQPRRPLATLALPGARAEVADAAFCPAAATLLAAAAGNSLQLWDLEQSVLVPRMTATRLGTRFTSLAFSQAAPVIVAGADDGTVCVYSLSGLYDAAAAAEAADGDDGSAERWREQQRERLEAALRLHTAHHAAE</sequence>
<keyword evidence="4" id="KW-0677">Repeat</keyword>
<evidence type="ECO:0000256" key="6">
    <source>
        <dbReference type="ARBA" id="ARBA00023069"/>
    </source>
</evidence>
<evidence type="ECO:0000256" key="4">
    <source>
        <dbReference type="ARBA" id="ARBA00022737"/>
    </source>
</evidence>
<comment type="subcellular location">
    <subcellularLocation>
        <location evidence="1">Cytoplasm</location>
        <location evidence="1">Cytoskeleton</location>
        <location evidence="1">Flagellum axoneme</location>
    </subcellularLocation>
    <subcellularLocation>
        <location evidence="9">Dynein axonemal particle</location>
    </subcellularLocation>
</comment>
<evidence type="ECO:0000256" key="7">
    <source>
        <dbReference type="ARBA" id="ARBA00023212"/>
    </source>
</evidence>
<reference evidence="14" key="1">
    <citation type="submission" date="2020-11" db="EMBL/GenBank/DDBJ databases">
        <title>Chlorella ohadii genome sequencing and assembly.</title>
        <authorList>
            <person name="Murik O."/>
            <person name="Treves H."/>
            <person name="Kedem I."/>
            <person name="Shotland Y."/>
            <person name="Kaplan A."/>
        </authorList>
    </citation>
    <scope>NUCLEOTIDE SEQUENCE</scope>
    <source>
        <strain evidence="14">1</strain>
    </source>
</reference>
<dbReference type="SMART" id="SM00320">
    <property type="entry name" value="WD40"/>
    <property type="match status" value="5"/>
</dbReference>
<feature type="repeat" description="WD" evidence="12">
    <location>
        <begin position="456"/>
        <end position="497"/>
    </location>
</feature>
<dbReference type="InterPro" id="IPR050687">
    <property type="entry name" value="Dynein_IC"/>
</dbReference>
<feature type="region of interest" description="Disordered" evidence="13">
    <location>
        <begin position="1"/>
        <end position="21"/>
    </location>
</feature>